<name>E7G977_9FIRM</name>
<comment type="caution">
    <text evidence="1">The sequence shown here is derived from an EMBL/GenBank/DDBJ whole genome shotgun (WGS) entry which is preliminary data.</text>
</comment>
<dbReference type="RefSeq" id="WP_008788431.1">
    <property type="nucleotide sequence ID" value="NZ_AKCB01000002.1"/>
</dbReference>
<gene>
    <name evidence="1" type="ORF">HMPREF9488_01315</name>
</gene>
<reference evidence="1 2" key="1">
    <citation type="submission" date="2010-12" db="EMBL/GenBank/DDBJ databases">
        <title>The Genome Sequence of Coprobacillus sp. strain 29_1.</title>
        <authorList>
            <consortium name="The Broad Institute Genome Sequencing Platform"/>
            <person name="Earl A."/>
            <person name="Ward D."/>
            <person name="Feldgarden M."/>
            <person name="Gevers D."/>
            <person name="Daigneault M."/>
            <person name="Sibley C.D."/>
            <person name="White A."/>
            <person name="Strauss J."/>
            <person name="Allen-Vercoe E."/>
            <person name="Young S.K."/>
            <person name="Zeng Q."/>
            <person name="Gargeya S."/>
            <person name="Fitzgerald M."/>
            <person name="Haas B."/>
            <person name="Abouelleil A."/>
            <person name="Alvarado L."/>
            <person name="Arachchi H.M."/>
            <person name="Berlin A."/>
            <person name="Brown A."/>
            <person name="Chapman S.B."/>
            <person name="Chen Z."/>
            <person name="Dunbar C."/>
            <person name="Freedman E."/>
            <person name="Gearin G."/>
            <person name="Gellesch M."/>
            <person name="Goldberg J."/>
            <person name="Griggs A."/>
            <person name="Gujja S."/>
            <person name="Heilman E."/>
            <person name="Heiman D."/>
            <person name="Howarth C."/>
            <person name="Larson L."/>
            <person name="Lui A."/>
            <person name="MacDonald P.J.P."/>
            <person name="Mehta T."/>
            <person name="Montmayeur A."/>
            <person name="Murphy C."/>
            <person name="Neiman D."/>
            <person name="Pearson M."/>
            <person name="Priest M."/>
            <person name="Roberts A."/>
            <person name="Saif S."/>
            <person name="Shea T."/>
            <person name="Shenoy N."/>
            <person name="Sisk P."/>
            <person name="Stolte C."/>
            <person name="Sykes S."/>
            <person name="White J."/>
            <person name="Yandava C."/>
            <person name="Nusbaum C."/>
            <person name="Birren B."/>
        </authorList>
    </citation>
    <scope>NUCLEOTIDE SEQUENCE [LARGE SCALE GENOMIC DNA]</scope>
    <source>
        <strain evidence="1 2">29_1</strain>
    </source>
</reference>
<keyword evidence="2" id="KW-1185">Reference proteome</keyword>
<dbReference type="STRING" id="100884.GCA_000269565_03158"/>
<evidence type="ECO:0000313" key="1">
    <source>
        <dbReference type="EMBL" id="EFW05367.1"/>
    </source>
</evidence>
<sequence>MIDKDLTTEEFIHLFGLETLDDNELNMIKSLLYSINISTRKKHFSKATYEAQYASIAMYNQNYLFLKHMLNLEEQNKQIIDLLTQIVRQNHSVLKEDNDNNSQNITDITLNEIKKLEELINLGILSQEEFEKKKKELLSL</sequence>
<dbReference type="EMBL" id="ADKX01000024">
    <property type="protein sequence ID" value="EFW05367.1"/>
    <property type="molecule type" value="Genomic_DNA"/>
</dbReference>
<organism evidence="1 2">
    <name type="scientific">Coprobacillus cateniformis</name>
    <dbReference type="NCBI Taxonomy" id="100884"/>
    <lineage>
        <taxon>Bacteria</taxon>
        <taxon>Bacillati</taxon>
        <taxon>Bacillota</taxon>
        <taxon>Erysipelotrichia</taxon>
        <taxon>Erysipelotrichales</taxon>
        <taxon>Coprobacillaceae</taxon>
        <taxon>Coprobacillus</taxon>
    </lineage>
</organism>
<proteinExistence type="predicted"/>
<dbReference type="GeneID" id="78230948"/>
<evidence type="ECO:0008006" key="3">
    <source>
        <dbReference type="Google" id="ProtNLM"/>
    </source>
</evidence>
<dbReference type="AlphaFoldDB" id="E7G977"/>
<dbReference type="Proteomes" id="UP000003157">
    <property type="component" value="Unassembled WGS sequence"/>
</dbReference>
<evidence type="ECO:0000313" key="2">
    <source>
        <dbReference type="Proteomes" id="UP000003157"/>
    </source>
</evidence>
<accession>E7G977</accession>
<protein>
    <recommendedName>
        <fullName evidence="3">SHOCT domain-containing protein</fullName>
    </recommendedName>
</protein>
<dbReference type="HOGENOM" id="CLU_1831762_0_0_9"/>